<feature type="compositionally biased region" description="Basic and acidic residues" evidence="13">
    <location>
        <begin position="145"/>
        <end position="157"/>
    </location>
</feature>
<dbReference type="FunFam" id="3.40.50.620:FF:000033">
    <property type="entry name" value="tryptophan--tRNA ligase, cytoplasmic"/>
    <property type="match status" value="1"/>
</dbReference>
<dbReference type="OrthoDB" id="10261385at2759"/>
<dbReference type="InterPro" id="IPR014729">
    <property type="entry name" value="Rossmann-like_a/b/a_fold"/>
</dbReference>
<evidence type="ECO:0000256" key="7">
    <source>
        <dbReference type="ARBA" id="ARBA00022741"/>
    </source>
</evidence>
<dbReference type="SUPFAM" id="SSF52374">
    <property type="entry name" value="Nucleotidylyl transferase"/>
    <property type="match status" value="1"/>
</dbReference>
<proteinExistence type="inferred from homology"/>
<evidence type="ECO:0000256" key="9">
    <source>
        <dbReference type="ARBA" id="ARBA00022917"/>
    </source>
</evidence>
<keyword evidence="5" id="KW-0963">Cytoplasm</keyword>
<evidence type="ECO:0000256" key="11">
    <source>
        <dbReference type="ARBA" id="ARBA00030268"/>
    </source>
</evidence>
<keyword evidence="10" id="KW-0030">Aminoacyl-tRNA synthetase</keyword>
<feature type="compositionally biased region" description="Polar residues" evidence="13">
    <location>
        <begin position="63"/>
        <end position="83"/>
    </location>
</feature>
<protein>
    <recommendedName>
        <fullName evidence="4">Tryptophan--tRNA ligase, cytoplasmic</fullName>
        <ecNumber evidence="3">6.1.1.2</ecNumber>
    </recommendedName>
    <alternativeName>
        <fullName evidence="11">Tryptophanyl-tRNA synthetase</fullName>
    </alternativeName>
</protein>
<keyword evidence="7" id="KW-0547">Nucleotide-binding</keyword>
<dbReference type="GeneID" id="25985336"/>
<evidence type="ECO:0000256" key="13">
    <source>
        <dbReference type="SAM" id="MobiDB-lite"/>
    </source>
</evidence>
<dbReference type="FunFam" id="1.10.240.10:FF:000007">
    <property type="entry name" value="Tryptophan--tRNA ligase"/>
    <property type="match status" value="1"/>
</dbReference>
<dbReference type="NCBIfam" id="TIGR00233">
    <property type="entry name" value="trpS"/>
    <property type="match status" value="1"/>
</dbReference>
<evidence type="ECO:0000256" key="5">
    <source>
        <dbReference type="ARBA" id="ARBA00022490"/>
    </source>
</evidence>
<keyword evidence="6 14" id="KW-0436">Ligase</keyword>
<dbReference type="EMBL" id="ALBS01000017">
    <property type="protein sequence ID" value="EJT52782.1"/>
    <property type="molecule type" value="Genomic_DNA"/>
</dbReference>
<dbReference type="CDD" id="cd00806">
    <property type="entry name" value="TrpRS_core"/>
    <property type="match status" value="1"/>
</dbReference>
<comment type="caution">
    <text evidence="14">The sequence shown here is derived from an EMBL/GenBank/DDBJ whole genome shotgun (WGS) entry which is preliminary data.</text>
</comment>
<dbReference type="Proteomes" id="UP000002748">
    <property type="component" value="Unassembled WGS sequence"/>
</dbReference>
<dbReference type="RefSeq" id="XP_014184028.1">
    <property type="nucleotide sequence ID" value="XM_014328553.1"/>
</dbReference>
<dbReference type="EC" id="6.1.1.2" evidence="3"/>
<dbReference type="HOGENOM" id="CLU_032621_0_1_1"/>
<evidence type="ECO:0000256" key="2">
    <source>
        <dbReference type="ARBA" id="ARBA00005594"/>
    </source>
</evidence>
<feature type="compositionally biased region" description="Low complexity" evidence="13">
    <location>
        <begin position="182"/>
        <end position="206"/>
    </location>
</feature>
<organism evidence="14 15">
    <name type="scientific">Trichosporon asahii var. asahii (strain ATCC 90039 / CBS 2479 / JCM 2466 / KCTC 7840 / NBRC 103889/ NCYC 2677 / UAMH 7654)</name>
    <name type="common">Yeast</name>
    <dbReference type="NCBI Taxonomy" id="1186058"/>
    <lineage>
        <taxon>Eukaryota</taxon>
        <taxon>Fungi</taxon>
        <taxon>Dikarya</taxon>
        <taxon>Basidiomycota</taxon>
        <taxon>Agaricomycotina</taxon>
        <taxon>Tremellomycetes</taxon>
        <taxon>Trichosporonales</taxon>
        <taxon>Trichosporonaceae</taxon>
        <taxon>Trichosporon</taxon>
    </lineage>
</organism>
<dbReference type="KEGG" id="tasa:A1Q1_01822"/>
<evidence type="ECO:0000256" key="3">
    <source>
        <dbReference type="ARBA" id="ARBA00013161"/>
    </source>
</evidence>
<dbReference type="Gene3D" id="3.40.50.620">
    <property type="entry name" value="HUPs"/>
    <property type="match status" value="1"/>
</dbReference>
<dbReference type="GO" id="GO:0004830">
    <property type="term" value="F:tryptophan-tRNA ligase activity"/>
    <property type="evidence" value="ECO:0007669"/>
    <property type="project" value="UniProtKB-EC"/>
</dbReference>
<feature type="region of interest" description="Disordered" evidence="13">
    <location>
        <begin position="24"/>
        <end position="46"/>
    </location>
</feature>
<evidence type="ECO:0000313" key="14">
    <source>
        <dbReference type="EMBL" id="EJT52782.1"/>
    </source>
</evidence>
<comment type="similarity">
    <text evidence="2">Belongs to the class-I aminoacyl-tRNA synthetase family.</text>
</comment>
<dbReference type="GO" id="GO:0005737">
    <property type="term" value="C:cytoplasm"/>
    <property type="evidence" value="ECO:0007669"/>
    <property type="project" value="UniProtKB-SubCell"/>
</dbReference>
<evidence type="ECO:0000256" key="12">
    <source>
        <dbReference type="ARBA" id="ARBA00049929"/>
    </source>
</evidence>
<accession>J6FCG6</accession>
<feature type="region of interest" description="Disordered" evidence="13">
    <location>
        <begin position="61"/>
        <end position="95"/>
    </location>
</feature>
<dbReference type="VEuPathDB" id="FungiDB:A1Q1_01822"/>
<dbReference type="PRINTS" id="PR01039">
    <property type="entry name" value="TRNASYNTHTRP"/>
</dbReference>
<dbReference type="GO" id="GO:0005524">
    <property type="term" value="F:ATP binding"/>
    <property type="evidence" value="ECO:0007669"/>
    <property type="project" value="UniProtKB-KW"/>
</dbReference>
<keyword evidence="8" id="KW-0067">ATP-binding</keyword>
<comment type="subcellular location">
    <subcellularLocation>
        <location evidence="1">Cytoplasm</location>
    </subcellularLocation>
</comment>
<dbReference type="AlphaFoldDB" id="J6FCG6"/>
<feature type="region of interest" description="Disordered" evidence="13">
    <location>
        <begin position="124"/>
        <end position="210"/>
    </location>
</feature>
<reference evidence="14 15" key="1">
    <citation type="journal article" date="2012" name="Eukaryot. Cell">
        <title>Draft genome sequence of CBS 2479, the standard type strain of Trichosporon asahii.</title>
        <authorList>
            <person name="Yang R.Y."/>
            <person name="Li H.T."/>
            <person name="Zhu H."/>
            <person name="Zhou G.P."/>
            <person name="Wang M."/>
            <person name="Wang L."/>
        </authorList>
    </citation>
    <scope>NUCLEOTIDE SEQUENCE [LARGE SCALE GENOMIC DNA]</scope>
    <source>
        <strain evidence="15">ATCC 90039 / CBS 2479 / JCM 2466 / KCTC 7840 / NCYC 2677 / UAMH 7654</strain>
    </source>
</reference>
<evidence type="ECO:0000256" key="4">
    <source>
        <dbReference type="ARBA" id="ARBA00013782"/>
    </source>
</evidence>
<sequence>MTTPRLISRLPSLSRPIYQLRFYSDKPNKPKMPLNTEEALKSGQMTPGTIAKQLSQLDLPAPSNLQLNDGPKSANSVRSNDSADLSERLSHLNLPEPEALSRANAHRRSESQSQDLAEKLSKMQLPQPERIYGPDDTQAGSKKGVSAEDWAKVKLEDEVPEAVRSPTDPRFQRNVQSPPPKAAAAASSSTPAAASGTSTPKSATAAKEQKITPFDVQGGVDADGKEIGIDYDKLAKRFGATPISQELLERFERVTGHKPHPLMRRGTFYTHRDFDKILDLYEAGKPFYLYTGRGPSSDSMHMGHLIPFLFTAWLQEVFGCVCVIQVTDDEKYLLDRDAKKQQALIKKNPQDKRSPYWILDKYFEMGQANIADIIACGFDKEKTFIFSDLDYISKAFYRNVVLMAKTMTVTQSKGVFGFSDSDNVGMLHFAAVQSTPSFANSFPHIFGDRTDIPCLIPCAIDQDPYFLVCRDAADRLKYKKPALLHAKFLPALQGAGTKMSASNPNSNITLTDAPNVIKNKIRKHAFSGGGATQELHQQNGGNPDVDIAYLYLSYFEDDDAKMQHLADEYRAGRLSTVQLKDECIAKLQEVVAGFQKRRSEVTPELVKYYQDATRQIDPTPKPRKA</sequence>
<dbReference type="GO" id="GO:0006436">
    <property type="term" value="P:tryptophanyl-tRNA aminoacylation"/>
    <property type="evidence" value="ECO:0007669"/>
    <property type="project" value="InterPro"/>
</dbReference>
<keyword evidence="9" id="KW-0648">Protein biosynthesis</keyword>
<gene>
    <name evidence="14" type="ORF">A1Q1_01822</name>
</gene>
<evidence type="ECO:0000313" key="15">
    <source>
        <dbReference type="Proteomes" id="UP000002748"/>
    </source>
</evidence>
<name>J6FCG6_TRIAS</name>
<evidence type="ECO:0000256" key="10">
    <source>
        <dbReference type="ARBA" id="ARBA00023146"/>
    </source>
</evidence>
<dbReference type="Gene3D" id="1.10.240.10">
    <property type="entry name" value="Tyrosyl-Transfer RNA Synthetase"/>
    <property type="match status" value="1"/>
</dbReference>
<dbReference type="InterPro" id="IPR002306">
    <property type="entry name" value="Trp-tRNA-ligase"/>
</dbReference>
<comment type="catalytic activity">
    <reaction evidence="12">
        <text>tRNA(Trp) + L-tryptophan + ATP = L-tryptophyl-tRNA(Trp) + AMP + diphosphate + H(+)</text>
        <dbReference type="Rhea" id="RHEA:24080"/>
        <dbReference type="Rhea" id="RHEA-COMP:9671"/>
        <dbReference type="Rhea" id="RHEA-COMP:9705"/>
        <dbReference type="ChEBI" id="CHEBI:15378"/>
        <dbReference type="ChEBI" id="CHEBI:30616"/>
        <dbReference type="ChEBI" id="CHEBI:33019"/>
        <dbReference type="ChEBI" id="CHEBI:57912"/>
        <dbReference type="ChEBI" id="CHEBI:78442"/>
        <dbReference type="ChEBI" id="CHEBI:78535"/>
        <dbReference type="ChEBI" id="CHEBI:456215"/>
        <dbReference type="EC" id="6.1.1.2"/>
    </reaction>
</comment>
<dbReference type="PROSITE" id="PS00178">
    <property type="entry name" value="AA_TRNA_LIGASE_I"/>
    <property type="match status" value="1"/>
</dbReference>
<dbReference type="InterPro" id="IPR002305">
    <property type="entry name" value="aa-tRNA-synth_Ic"/>
</dbReference>
<evidence type="ECO:0000256" key="8">
    <source>
        <dbReference type="ARBA" id="ARBA00022840"/>
    </source>
</evidence>
<evidence type="ECO:0000256" key="6">
    <source>
        <dbReference type="ARBA" id="ARBA00022598"/>
    </source>
</evidence>
<dbReference type="InterPro" id="IPR001412">
    <property type="entry name" value="aa-tRNA-synth_I_CS"/>
</dbReference>
<dbReference type="Pfam" id="PF00579">
    <property type="entry name" value="tRNA-synt_1b"/>
    <property type="match status" value="1"/>
</dbReference>
<dbReference type="PANTHER" id="PTHR10055:SF1">
    <property type="entry name" value="TRYPTOPHAN--TRNA LIGASE, CYTOPLASMIC"/>
    <property type="match status" value="1"/>
</dbReference>
<dbReference type="PANTHER" id="PTHR10055">
    <property type="entry name" value="TRYPTOPHANYL-TRNA SYNTHETASE"/>
    <property type="match status" value="1"/>
</dbReference>
<evidence type="ECO:0000256" key="1">
    <source>
        <dbReference type="ARBA" id="ARBA00004496"/>
    </source>
</evidence>